<reference evidence="1" key="1">
    <citation type="submission" date="2022-02" db="EMBL/GenBank/DDBJ databases">
        <title>Plant Genome Project.</title>
        <authorList>
            <person name="Zhang R.-G."/>
        </authorList>
    </citation>
    <scope>NUCLEOTIDE SEQUENCE</scope>
    <source>
        <strain evidence="1">AT1</strain>
    </source>
</reference>
<gene>
    <name evidence="1" type="ORF">RHMOL_Rhmol10G0031600</name>
</gene>
<dbReference type="EMBL" id="CM046397">
    <property type="protein sequence ID" value="KAI8533726.1"/>
    <property type="molecule type" value="Genomic_DNA"/>
</dbReference>
<accession>A0ACC0LYA6</accession>
<evidence type="ECO:0000313" key="2">
    <source>
        <dbReference type="Proteomes" id="UP001062846"/>
    </source>
</evidence>
<dbReference type="Proteomes" id="UP001062846">
    <property type="component" value="Chromosome 10"/>
</dbReference>
<organism evidence="1 2">
    <name type="scientific">Rhododendron molle</name>
    <name type="common">Chinese azalea</name>
    <name type="synonym">Azalea mollis</name>
    <dbReference type="NCBI Taxonomy" id="49168"/>
    <lineage>
        <taxon>Eukaryota</taxon>
        <taxon>Viridiplantae</taxon>
        <taxon>Streptophyta</taxon>
        <taxon>Embryophyta</taxon>
        <taxon>Tracheophyta</taxon>
        <taxon>Spermatophyta</taxon>
        <taxon>Magnoliopsida</taxon>
        <taxon>eudicotyledons</taxon>
        <taxon>Gunneridae</taxon>
        <taxon>Pentapetalae</taxon>
        <taxon>asterids</taxon>
        <taxon>Ericales</taxon>
        <taxon>Ericaceae</taxon>
        <taxon>Ericoideae</taxon>
        <taxon>Rhodoreae</taxon>
        <taxon>Rhododendron</taxon>
    </lineage>
</organism>
<keyword evidence="2" id="KW-1185">Reference proteome</keyword>
<evidence type="ECO:0000313" key="1">
    <source>
        <dbReference type="EMBL" id="KAI8533726.1"/>
    </source>
</evidence>
<protein>
    <submittedName>
        <fullName evidence="1">Uncharacterized protein</fullName>
    </submittedName>
</protein>
<name>A0ACC0LYA6_RHOML</name>
<sequence>MDPLTDPTRPKPNRQTRSSIVIDLNATPSSSSSPSTLPPPPSPDAAFAVARTFHGAPTPPSGSPARIPGGESPCAECGDTGEGEGGVVVCDGCERGFHLGCCAGMRGREAEEAAEEWLCGECLSKGVVSSRWKLGLKESEGSGPKRRRAQSLEREIIRHLEPQSIEGFAPYQILREKHKTLGIDLDSHLVGCIIKVYVAICRSSSPKAVILSHCSRQYDHNTGDRLPVQYEDFFVLSVGNVDNRPSYHNANQIWPAGYRSCWHDKVTGSLFICDVSDGGDSGPVFRVSRCSCSTVPIPNGSTVIFMPNLGQSYCEDNEKSDDLACVNMDCDEYCSVQMLLSDTSPPQENDVLSCLGSYSDKSSDVQASNCLQLEAYPLHEGFGNGLSDIEGVSDEIGEFFVEESSSSSAWRMVAKKFVDTCRQIYMKRGTLKLFCEHVVNETPSTFLDCTYGKDEGRFISLARFFGSSRSIKIPYVIKDTIAFETGFEVLLKWLDQDRFGLDIGFVQEIIEQLPGVCACLQYVLLKERINYSSSVTVGNGILLVKTKDGVQGKDERARSDMVEDPVTESRCLPLGKPVSLKVPVEIVGDVLQVWEFLCRFYEVLGLEDPLSIKELEQELVCPWFNGLNLLEEVGGKIGESCDVTSPRTVGSSQHIVPSSTESGVAVTIENPDAFIGMKTEATKEATEARMESDTYSRWKGNALIMAYRSVLKVLICELQSKVAAVMGPKFDTGESKLKRGKKKDVDSSVGKKGTKLNMLPINELTWPELVRRYILAVLSMDGSIDYPEIASRESGKVFRCLLGDGGVLCGALTGVVGMEADALANLLDRGTLRHGLKPFPFDLAVDSEVVDLYLMLLTLGVLQMKYGAWFCWFYPFSDGKPKLGRTRADELTSVSVQLLAQAMKNIFGCLSRENDMLSTDDGGSDATGACESIALSDNNIPEWALLLEPVRKLPTNVGARIRKCVNDALEKGPPEWAKKILEHSISKGVYKGNASGPTKKAVVSVLAEVHGEGMAQKPHREKKMKNFVSIADTMMKQCRIILRRVASADSEKVFCNLLGRRLLTSSDNDDEGILESPAMISRPLDFRMIDLRLAAGAYDGSHDAFLEDVRELWTHLQTCHSEKPDLVQLAETLSSNFESLYAKEVVSLFQKFVGYAKLGCLSAELKKEIDDFLVSSSELPKAPWEEGVCKVCGIDKDDVSVLLCDTCDAEYHTYCLSPPLPRIPQGNWYCPSCVTSKHNVQDAAECISIVPCNRKKYQGEFTCVYLDTLEHLASVLEEKEYWEFSVDEKTFLLKFLSDELLNSVLIRQHLEHGLELSAELQQKLRSVSMEWRNLKSKEETLAANLAKTGKCPYFRSLEEKSASKSLSTEPLDAEDRLKDGQLSGNFSPPLNDIDKDKPFRQKEVLPSNTLQQETSGLSRRNSFHGGMKQRDDNSLELNSVRNEIAHLQGSVRSIEVQLLKLSLRGDFLGSDSVGRLYWVLAKLSRHPWVIVNCREMTPYMHDPNDANTACFPWVTYQSDAEINGLVEYLRCNDPKERELKESILRWLKLRSLDSEHNENQSQDESQMASSGSRKREIYLYSESFVTKAGSLLVNKYGPWSEPDIIDLLKKRGRKTKPNNEDKMFRCYCLEPVWPSRYHCISCHRTFSSEVELDGHNDAACKLGIQASKKSKQNSALKGNVRLKSGTMEQENGYYELNSKLIKYQNDGLVCPYDLKEICSKFVTKNSLKELVQEIGLLGSNGIPMLVPSVSPYLTDPTLMVVPPKVVVVGTGEEPKTDEQRVFIANAELDNSSPRACAANGFTGSLKSDKPAFGSLEQKGGSVSCHSLDPDLGNCCVIPESALRPLVGKASVILRRLKIDLLDMDAALPEAALRPSKAHLERRWAWRSFVKSADTIHEMVQAVVAFEDMIKTEYLKKTWWYWSSLSAAAKISTLSSLSLRIYSLDVSINYEKGSLNLDKRKLSGNKSDHKPESVSGATEKLQLGKKQQKRKREQLEV</sequence>
<comment type="caution">
    <text evidence="1">The sequence shown here is derived from an EMBL/GenBank/DDBJ whole genome shotgun (WGS) entry which is preliminary data.</text>
</comment>
<proteinExistence type="predicted"/>